<keyword evidence="2" id="KW-1133">Transmembrane helix</keyword>
<reference evidence="3 4" key="1">
    <citation type="journal article" date="2013" name="ISME J.">
        <title>Metabolic model for the filamentous 'Candidatus Microthrix parvicella' based on genomic and metagenomic analyses.</title>
        <authorList>
            <person name="Jon McIlroy S."/>
            <person name="Kristiansen R."/>
            <person name="Albertsen M."/>
            <person name="Michael Karst S."/>
            <person name="Rossetti S."/>
            <person name="Lund Nielsen J."/>
            <person name="Tandoi V."/>
            <person name="James Seviour R."/>
            <person name="Nielsen P.H."/>
        </authorList>
    </citation>
    <scope>NUCLEOTIDE SEQUENCE [LARGE SCALE GENOMIC DNA]</scope>
    <source>
        <strain evidence="3 4">RN1</strain>
    </source>
</reference>
<dbReference type="HOGENOM" id="CLU_1727996_0_0_11"/>
<keyword evidence="2" id="KW-0812">Transmembrane</keyword>
<accession>R4YX38</accession>
<dbReference type="eggNOG" id="ENOG5034AHB">
    <property type="taxonomic scope" value="Bacteria"/>
</dbReference>
<evidence type="ECO:0000313" key="4">
    <source>
        <dbReference type="Proteomes" id="UP000018291"/>
    </source>
</evidence>
<dbReference type="AlphaFoldDB" id="R4YX38"/>
<name>R4YX38_9ACTN</name>
<dbReference type="Proteomes" id="UP000018291">
    <property type="component" value="Unassembled WGS sequence"/>
</dbReference>
<dbReference type="RefSeq" id="WP_012224216.1">
    <property type="nucleotide sequence ID" value="NZ_HG422565.1"/>
</dbReference>
<protein>
    <submittedName>
        <fullName evidence="3">Uncharacterized protein</fullName>
    </submittedName>
</protein>
<sequence length="155" mass="16447">MTDSPAPDSPAPDSPVTDSPVPDGPAIENPYSPEPPGTADGPDRVERFSAEIADMALPGGAGSRDRALLWVGVALMASAIVVVIVAYVISHSTTNPLQQRDAIVAALIGLTLAVVGAALFVRYSMAQFLRFWMARLSFDSHTATDRLVDAMRKRD</sequence>
<feature type="region of interest" description="Disordered" evidence="1">
    <location>
        <begin position="1"/>
        <end position="44"/>
    </location>
</feature>
<dbReference type="STRING" id="1229780.BN381_130218"/>
<keyword evidence="2" id="KW-0472">Membrane</keyword>
<feature type="transmembrane region" description="Helical" evidence="2">
    <location>
        <begin position="102"/>
        <end position="123"/>
    </location>
</feature>
<proteinExistence type="predicted"/>
<comment type="caution">
    <text evidence="3">The sequence shown here is derived from an EMBL/GenBank/DDBJ whole genome shotgun (WGS) entry which is preliminary data.</text>
</comment>
<dbReference type="EMBL" id="CANL01000005">
    <property type="protein sequence ID" value="CCM62660.1"/>
    <property type="molecule type" value="Genomic_DNA"/>
</dbReference>
<organism evidence="3 4">
    <name type="scientific">Candidatus Neomicrothrix parvicella RN1</name>
    <dbReference type="NCBI Taxonomy" id="1229780"/>
    <lineage>
        <taxon>Bacteria</taxon>
        <taxon>Bacillati</taxon>
        <taxon>Actinomycetota</taxon>
        <taxon>Acidimicrobiia</taxon>
        <taxon>Acidimicrobiales</taxon>
        <taxon>Microthrixaceae</taxon>
        <taxon>Candidatus Neomicrothrix</taxon>
    </lineage>
</organism>
<keyword evidence="4" id="KW-1185">Reference proteome</keyword>
<feature type="transmembrane region" description="Helical" evidence="2">
    <location>
        <begin position="67"/>
        <end position="90"/>
    </location>
</feature>
<gene>
    <name evidence="3" type="ORF">BN381_130218</name>
</gene>
<evidence type="ECO:0000256" key="1">
    <source>
        <dbReference type="SAM" id="MobiDB-lite"/>
    </source>
</evidence>
<evidence type="ECO:0000313" key="3">
    <source>
        <dbReference type="EMBL" id="CCM62660.1"/>
    </source>
</evidence>
<evidence type="ECO:0000256" key="2">
    <source>
        <dbReference type="SAM" id="Phobius"/>
    </source>
</evidence>